<sequence>MLSESGISQIKEAIKEGVDQKFIAGANLLIYKEGKEVFYHEEGYADLNTGKPIKRDTIFRLYSMSKPVTAAAVMILMERGKIDLYDPVSKYLEGFQNQKVEQDGKLVAVEREATIRDLLFMTAGLVYGGNDRAGKETEALFLEINEKLLGEKPLETVEIMNRLGKCTLSFQPGASWQYGTSADVLGAVVEVVSKKRYGEFLRDELFLPLGMKDTGFWVTPDKQDRLAVTYEEDKKAGLIPYYGNHLGINNRMDREPAFESGGAGLVSTVDDYIRFATMLIQRGTYDNFQLLRPKTVEYLTTGTLNMLQQKNFDLWQNLGYSYGNLMRIMTDTTKAGTLVSAGEYGWDGWLGPYFSNCPKDKLSYLFMIQKTNAGTTPLTRRLRNIILSSCCD</sequence>
<dbReference type="PANTHER" id="PTHR43283">
    <property type="entry name" value="BETA-LACTAMASE-RELATED"/>
    <property type="match status" value="1"/>
</dbReference>
<gene>
    <name evidence="1" type="ORF">acsn021_18730</name>
</gene>
<dbReference type="SUPFAM" id="SSF56601">
    <property type="entry name" value="beta-lactamase/transpeptidase-like"/>
    <property type="match status" value="1"/>
</dbReference>
<dbReference type="Pfam" id="PF00144">
    <property type="entry name" value="Beta-lactamase"/>
    <property type="match status" value="1"/>
</dbReference>
<dbReference type="Proteomes" id="UP000515561">
    <property type="component" value="Chromosome"/>
</dbReference>
<dbReference type="AlphaFoldDB" id="A0A6S6QUJ4"/>
<dbReference type="RefSeq" id="WP_184091126.1">
    <property type="nucleotide sequence ID" value="NZ_AP023367.1"/>
</dbReference>
<accession>A0A6S6QUJ4</accession>
<evidence type="ECO:0000313" key="2">
    <source>
        <dbReference type="Proteomes" id="UP000515561"/>
    </source>
</evidence>
<dbReference type="Gene3D" id="3.40.710.10">
    <property type="entry name" value="DD-peptidase/beta-lactamase superfamily"/>
    <property type="match status" value="1"/>
</dbReference>
<dbReference type="InterPro" id="IPR001466">
    <property type="entry name" value="Beta-lactam-related"/>
</dbReference>
<organism evidence="1 2">
    <name type="scientific">Anaerocolumna cellulosilytica</name>
    <dbReference type="NCBI Taxonomy" id="433286"/>
    <lineage>
        <taxon>Bacteria</taxon>
        <taxon>Bacillati</taxon>
        <taxon>Bacillota</taxon>
        <taxon>Clostridia</taxon>
        <taxon>Lachnospirales</taxon>
        <taxon>Lachnospiraceae</taxon>
        <taxon>Anaerocolumna</taxon>
    </lineage>
</organism>
<keyword evidence="2" id="KW-1185">Reference proteome</keyword>
<dbReference type="InterPro" id="IPR012338">
    <property type="entry name" value="Beta-lactam/transpept-like"/>
</dbReference>
<evidence type="ECO:0000313" key="1">
    <source>
        <dbReference type="EMBL" id="BCJ94304.1"/>
    </source>
</evidence>
<name>A0A6S6QUJ4_9FIRM</name>
<dbReference type="PANTHER" id="PTHR43283:SF3">
    <property type="entry name" value="BETA-LACTAMASE FAMILY PROTEIN (AFU_ORTHOLOGUE AFUA_5G07500)"/>
    <property type="match status" value="1"/>
</dbReference>
<keyword evidence="1" id="KW-0378">Hydrolase</keyword>
<protein>
    <submittedName>
        <fullName evidence="1">Serine hydrolase</fullName>
    </submittedName>
</protein>
<dbReference type="KEGG" id="acel:acsn021_18730"/>
<reference evidence="1 2" key="1">
    <citation type="journal article" date="2016" name="Int. J. Syst. Evol. Microbiol.">
        <title>Descriptions of Anaerotaenia torta gen. nov., sp. nov. and Anaerocolumna cellulosilytica gen. nov., sp. nov. isolated from a methanogenic reactor of cattle waste.</title>
        <authorList>
            <person name="Uek A."/>
            <person name="Ohtaki Y."/>
            <person name="Kaku N."/>
            <person name="Ueki K."/>
        </authorList>
    </citation>
    <scope>NUCLEOTIDE SEQUENCE [LARGE SCALE GENOMIC DNA]</scope>
    <source>
        <strain evidence="1 2">SN021</strain>
    </source>
</reference>
<proteinExistence type="predicted"/>
<dbReference type="GO" id="GO:0016787">
    <property type="term" value="F:hydrolase activity"/>
    <property type="evidence" value="ECO:0007669"/>
    <property type="project" value="UniProtKB-KW"/>
</dbReference>
<dbReference type="InterPro" id="IPR050789">
    <property type="entry name" value="Diverse_Enzym_Activities"/>
</dbReference>
<dbReference type="EMBL" id="AP023367">
    <property type="protein sequence ID" value="BCJ94304.1"/>
    <property type="molecule type" value="Genomic_DNA"/>
</dbReference>